<evidence type="ECO:0000256" key="1">
    <source>
        <dbReference type="SAM" id="MobiDB-lite"/>
    </source>
</evidence>
<gene>
    <name evidence="2" type="ORF">VitviT2T_029937</name>
</gene>
<proteinExistence type="predicted"/>
<protein>
    <submittedName>
        <fullName evidence="2">Uncharacterized protein</fullName>
    </submittedName>
</protein>
<feature type="region of interest" description="Disordered" evidence="1">
    <location>
        <begin position="27"/>
        <end position="57"/>
    </location>
</feature>
<dbReference type="EMBL" id="CP126666">
    <property type="protein sequence ID" value="WKA12562.1"/>
    <property type="molecule type" value="Genomic_DNA"/>
</dbReference>
<name>A0ABY9DYK3_VITVI</name>
<reference evidence="2 3" key="1">
    <citation type="journal article" date="2023" name="Hortic Res">
        <title>The complete reference genome for grapevine (Vitis vinifera L.) genetics and breeding.</title>
        <authorList>
            <person name="Shi X."/>
            <person name="Cao S."/>
            <person name="Wang X."/>
            <person name="Huang S."/>
            <person name="Wang Y."/>
            <person name="Liu Z."/>
            <person name="Liu W."/>
            <person name="Leng X."/>
            <person name="Peng Y."/>
            <person name="Wang N."/>
            <person name="Wang Y."/>
            <person name="Ma Z."/>
            <person name="Xu X."/>
            <person name="Zhang F."/>
            <person name="Xue H."/>
            <person name="Zhong H."/>
            <person name="Wang Y."/>
            <person name="Zhang K."/>
            <person name="Velt A."/>
            <person name="Avia K."/>
            <person name="Holtgrawe D."/>
            <person name="Grimplet J."/>
            <person name="Matus J.T."/>
            <person name="Ware D."/>
            <person name="Wu X."/>
            <person name="Wang H."/>
            <person name="Liu C."/>
            <person name="Fang Y."/>
            <person name="Rustenholz C."/>
            <person name="Cheng Z."/>
            <person name="Xiao H."/>
            <person name="Zhou Y."/>
        </authorList>
    </citation>
    <scope>NUCLEOTIDE SEQUENCE [LARGE SCALE GENOMIC DNA]</scope>
    <source>
        <strain evidence="3">cv. Pinot noir / PN40024</strain>
        <tissue evidence="2">Leaf</tissue>
    </source>
</reference>
<keyword evidence="3" id="KW-1185">Reference proteome</keyword>
<sequence length="231" mass="25510">MPALIKEFHEAFQFELALEPLTQASIPRQPTQPVSLSKPSPTCGILPKKNATQTVPSTTRGIAHPTFLRMPHIWNSVRPRPTFLRMPYIRDLSGAIPPSPDVSHLESVRRHSYLSLDVSHPESVRRHSTLSGCLSSGICPPSSHLLRMSLIRNPSAVIPTFLRMSLIRNLSADIPPYPDVSHPGSVRRHPTFSGCLSSGICPPTSRFLRMSHIRNSVRPKSTFSGCLTSDA</sequence>
<accession>A0ABY9DYK3</accession>
<evidence type="ECO:0000313" key="2">
    <source>
        <dbReference type="EMBL" id="WKA12562.1"/>
    </source>
</evidence>
<evidence type="ECO:0000313" key="3">
    <source>
        <dbReference type="Proteomes" id="UP001227230"/>
    </source>
</evidence>
<feature type="compositionally biased region" description="Polar residues" evidence="1">
    <location>
        <begin position="27"/>
        <end position="40"/>
    </location>
</feature>
<dbReference type="Proteomes" id="UP001227230">
    <property type="component" value="Chromosome 19"/>
</dbReference>
<organism evidence="2 3">
    <name type="scientific">Vitis vinifera</name>
    <name type="common">Grape</name>
    <dbReference type="NCBI Taxonomy" id="29760"/>
    <lineage>
        <taxon>Eukaryota</taxon>
        <taxon>Viridiplantae</taxon>
        <taxon>Streptophyta</taxon>
        <taxon>Embryophyta</taxon>
        <taxon>Tracheophyta</taxon>
        <taxon>Spermatophyta</taxon>
        <taxon>Magnoliopsida</taxon>
        <taxon>eudicotyledons</taxon>
        <taxon>Gunneridae</taxon>
        <taxon>Pentapetalae</taxon>
        <taxon>rosids</taxon>
        <taxon>Vitales</taxon>
        <taxon>Vitaceae</taxon>
        <taxon>Viteae</taxon>
        <taxon>Vitis</taxon>
    </lineage>
</organism>